<gene>
    <name evidence="3" type="ORF">NKI27_13890</name>
</gene>
<proteinExistence type="inferred from homology"/>
<reference evidence="3" key="1">
    <citation type="submission" date="2022-06" db="EMBL/GenBank/DDBJ databases">
        <title>Alkalimarinus sp. nov., isolated from gut of a Alitta virens.</title>
        <authorList>
            <person name="Yang A.I."/>
            <person name="Shin N.-R."/>
        </authorList>
    </citation>
    <scope>NUCLEOTIDE SEQUENCE</scope>
    <source>
        <strain evidence="3">A2M4</strain>
    </source>
</reference>
<dbReference type="InterPro" id="IPR000653">
    <property type="entry name" value="DegT/StrS_aminotransferase"/>
</dbReference>
<dbReference type="GO" id="GO:0008483">
    <property type="term" value="F:transaminase activity"/>
    <property type="evidence" value="ECO:0007669"/>
    <property type="project" value="UniProtKB-KW"/>
</dbReference>
<dbReference type="PANTHER" id="PTHR30244:SF42">
    <property type="entry name" value="UDP-2-ACETAMIDO-2-DEOXY-3-OXO-D-GLUCURONATE AMINOTRANSFERASE"/>
    <property type="match status" value="1"/>
</dbReference>
<dbReference type="Gene3D" id="3.40.640.10">
    <property type="entry name" value="Type I PLP-dependent aspartate aminotransferase-like (Major domain)"/>
    <property type="match status" value="1"/>
</dbReference>
<dbReference type="InterPro" id="IPR015421">
    <property type="entry name" value="PyrdxlP-dep_Trfase_major"/>
</dbReference>
<dbReference type="CDD" id="cd00616">
    <property type="entry name" value="AHBA_syn"/>
    <property type="match status" value="1"/>
</dbReference>
<dbReference type="SUPFAM" id="SSF53383">
    <property type="entry name" value="PLP-dependent transferases"/>
    <property type="match status" value="1"/>
</dbReference>
<protein>
    <submittedName>
        <fullName evidence="3">DegT/DnrJ/EryC1/StrS family aminotransferase</fullName>
    </submittedName>
</protein>
<dbReference type="RefSeq" id="WP_265046640.1">
    <property type="nucleotide sequence ID" value="NZ_CP100390.1"/>
</dbReference>
<name>A0ABY6MZ81_9ALTE</name>
<keyword evidence="4" id="KW-1185">Reference proteome</keyword>
<evidence type="ECO:0000256" key="2">
    <source>
        <dbReference type="RuleBase" id="RU004508"/>
    </source>
</evidence>
<evidence type="ECO:0000313" key="3">
    <source>
        <dbReference type="EMBL" id="UZE95151.1"/>
    </source>
</evidence>
<evidence type="ECO:0000313" key="4">
    <source>
        <dbReference type="Proteomes" id="UP001163739"/>
    </source>
</evidence>
<keyword evidence="3" id="KW-0808">Transferase</keyword>
<keyword evidence="1 2" id="KW-0663">Pyridoxal phosphate</keyword>
<dbReference type="EMBL" id="CP100390">
    <property type="protein sequence ID" value="UZE95151.1"/>
    <property type="molecule type" value="Genomic_DNA"/>
</dbReference>
<dbReference type="Proteomes" id="UP001163739">
    <property type="component" value="Chromosome"/>
</dbReference>
<comment type="similarity">
    <text evidence="2">Belongs to the DegT/DnrJ/EryC1 family.</text>
</comment>
<dbReference type="InterPro" id="IPR015424">
    <property type="entry name" value="PyrdxlP-dep_Trfase"/>
</dbReference>
<dbReference type="Gene3D" id="3.90.1150.10">
    <property type="entry name" value="Aspartate Aminotransferase, domain 1"/>
    <property type="match status" value="1"/>
</dbReference>
<organism evidence="3 4">
    <name type="scientific">Alkalimarinus alittae</name>
    <dbReference type="NCBI Taxonomy" id="2961619"/>
    <lineage>
        <taxon>Bacteria</taxon>
        <taxon>Pseudomonadati</taxon>
        <taxon>Pseudomonadota</taxon>
        <taxon>Gammaproteobacteria</taxon>
        <taxon>Alteromonadales</taxon>
        <taxon>Alteromonadaceae</taxon>
        <taxon>Alkalimarinus</taxon>
    </lineage>
</organism>
<evidence type="ECO:0000256" key="1">
    <source>
        <dbReference type="ARBA" id="ARBA00022898"/>
    </source>
</evidence>
<dbReference type="PIRSF" id="PIRSF000390">
    <property type="entry name" value="PLP_StrS"/>
    <property type="match status" value="1"/>
</dbReference>
<accession>A0ABY6MZ81</accession>
<dbReference type="InterPro" id="IPR015422">
    <property type="entry name" value="PyrdxlP-dep_Trfase_small"/>
</dbReference>
<dbReference type="Pfam" id="PF01041">
    <property type="entry name" value="DegT_DnrJ_EryC1"/>
    <property type="match status" value="1"/>
</dbReference>
<keyword evidence="3" id="KW-0032">Aminotransferase</keyword>
<sequence>MQFIDLKYQQSLVRETINQNIKKVLDHGQYILGPEVNELEQSLAAFVGSKHCIGVGSGTDALQIALMAIGVKPGDEVIVPAFSFIATAEVVSLLGAKPVFVDVEESSYCMDSTCLDAAVTAKTKAIIPVSLYGQCANMEEINAFALKNSLVVIEDAAQSLGAKYKGKQSCNLSTIGCTSFFPSKPLGAYGDGGACFTNDKDIAKAITQIRVHGQGKRYHHAQIGINGRLDTLQAAILLAKLDLFEDEIIKRSHIANNYTEVLKDVSGINPPLLNNNATHVFAQYTIRLSDRNALSTHLEKQGIPTAIHYPIPLHKQPAFEGLSDSNLPISCRLAEEVLSLPMHPYLTKADQDKVLDSIIEWAEQ</sequence>
<dbReference type="PANTHER" id="PTHR30244">
    <property type="entry name" value="TRANSAMINASE"/>
    <property type="match status" value="1"/>
</dbReference>